<evidence type="ECO:0000259" key="2">
    <source>
        <dbReference type="Pfam" id="PF12146"/>
    </source>
</evidence>
<protein>
    <recommendedName>
        <fullName evidence="2">Serine aminopeptidase S33 domain-containing protein</fullName>
    </recommendedName>
</protein>
<evidence type="ECO:0000313" key="3">
    <source>
        <dbReference type="EMBL" id="KAH8091066.1"/>
    </source>
</evidence>
<dbReference type="GO" id="GO:0008474">
    <property type="term" value="F:palmitoyl-(protein) hydrolase activity"/>
    <property type="evidence" value="ECO:0007669"/>
    <property type="project" value="TreeGrafter"/>
</dbReference>
<dbReference type="Pfam" id="PF12146">
    <property type="entry name" value="Hydrolase_4"/>
    <property type="match status" value="1"/>
</dbReference>
<dbReference type="Proteomes" id="UP000813824">
    <property type="component" value="Unassembled WGS sequence"/>
</dbReference>
<dbReference type="PANTHER" id="PTHR12277:SF64">
    <property type="entry name" value="SUPERFAMILY HYDROLASE, PUTATIVE (AFU_ORTHOLOGUE AFUA_3G01760)-RELATED"/>
    <property type="match status" value="1"/>
</dbReference>
<dbReference type="InterPro" id="IPR022742">
    <property type="entry name" value="Hydrolase_4"/>
</dbReference>
<dbReference type="EMBL" id="JAEVFJ010000037">
    <property type="protein sequence ID" value="KAH8091066.1"/>
    <property type="molecule type" value="Genomic_DNA"/>
</dbReference>
<feature type="region of interest" description="Disordered" evidence="1">
    <location>
        <begin position="352"/>
        <end position="374"/>
    </location>
</feature>
<dbReference type="OrthoDB" id="10249433at2759"/>
<reference evidence="3" key="1">
    <citation type="journal article" date="2021" name="New Phytol.">
        <title>Evolutionary innovations through gain and loss of genes in the ectomycorrhizal Boletales.</title>
        <authorList>
            <person name="Wu G."/>
            <person name="Miyauchi S."/>
            <person name="Morin E."/>
            <person name="Kuo A."/>
            <person name="Drula E."/>
            <person name="Varga T."/>
            <person name="Kohler A."/>
            <person name="Feng B."/>
            <person name="Cao Y."/>
            <person name="Lipzen A."/>
            <person name="Daum C."/>
            <person name="Hundley H."/>
            <person name="Pangilinan J."/>
            <person name="Johnson J."/>
            <person name="Barry K."/>
            <person name="LaButti K."/>
            <person name="Ng V."/>
            <person name="Ahrendt S."/>
            <person name="Min B."/>
            <person name="Choi I.G."/>
            <person name="Park H."/>
            <person name="Plett J.M."/>
            <person name="Magnuson J."/>
            <person name="Spatafora J.W."/>
            <person name="Nagy L.G."/>
            <person name="Henrissat B."/>
            <person name="Grigoriev I.V."/>
            <person name="Yang Z.L."/>
            <person name="Xu J."/>
            <person name="Martin F.M."/>
        </authorList>
    </citation>
    <scope>NUCLEOTIDE SEQUENCE</scope>
    <source>
        <strain evidence="3">KKN 215</strain>
    </source>
</reference>
<evidence type="ECO:0000313" key="4">
    <source>
        <dbReference type="Proteomes" id="UP000813824"/>
    </source>
</evidence>
<dbReference type="Gene3D" id="3.40.50.1820">
    <property type="entry name" value="alpha/beta hydrolase"/>
    <property type="match status" value="1"/>
</dbReference>
<dbReference type="InterPro" id="IPR029058">
    <property type="entry name" value="AB_hydrolase_fold"/>
</dbReference>
<sequence>MFGGLTFLSLSPSSEAPTPLLALVALLGLPITLWVYKRKIIYMGYVPTDARKQVLTPDIIPTGLSCEEVVISGDRRIQLHGITVWRRSEPKHQQQPKTVLVYLQGNAGNPLMRLPVFERLLMGPPIPGPSEITPLDLTILAVAPRSYWKSTMRTPTEEGLLSDYRHILTYASKHFPTSSIILYGHSLGGAISVCLTAQLRAEDFPNIRGLILENPLASIPGMVKALYPQRWLPYHHLGVFAFDRWDAVSALQNNAASHTSLAMKLSSSMLLFISKNDELVPNVMGESLFEASQNMVTEQAAETPLRRKVVLRNSLHENAWKERAWLTEMRSPAYIDLVPAFKQVQGQHPSKIPGALLTTTNYDDTDGREGAPRRTSINAGAQKALLTDFQSFILAGEVTNPCFYG</sequence>
<name>A0A8K0XLL1_9AGAR</name>
<accession>A0A8K0XLL1</accession>
<proteinExistence type="predicted"/>
<comment type="caution">
    <text evidence="3">The sequence shown here is derived from an EMBL/GenBank/DDBJ whole genome shotgun (WGS) entry which is preliminary data.</text>
</comment>
<gene>
    <name evidence="3" type="ORF">BXZ70DRAFT_909937</name>
</gene>
<dbReference type="AlphaFoldDB" id="A0A8K0XLL1"/>
<keyword evidence="4" id="KW-1185">Reference proteome</keyword>
<feature type="domain" description="Serine aminopeptidase S33" evidence="2">
    <location>
        <begin position="155"/>
        <end position="223"/>
    </location>
</feature>
<dbReference type="SUPFAM" id="SSF53474">
    <property type="entry name" value="alpha/beta-Hydrolases"/>
    <property type="match status" value="1"/>
</dbReference>
<dbReference type="PANTHER" id="PTHR12277">
    <property type="entry name" value="ALPHA/BETA HYDROLASE DOMAIN-CONTAINING PROTEIN"/>
    <property type="match status" value="1"/>
</dbReference>
<organism evidence="3 4">
    <name type="scientific">Cristinia sonorae</name>
    <dbReference type="NCBI Taxonomy" id="1940300"/>
    <lineage>
        <taxon>Eukaryota</taxon>
        <taxon>Fungi</taxon>
        <taxon>Dikarya</taxon>
        <taxon>Basidiomycota</taxon>
        <taxon>Agaricomycotina</taxon>
        <taxon>Agaricomycetes</taxon>
        <taxon>Agaricomycetidae</taxon>
        <taxon>Agaricales</taxon>
        <taxon>Pleurotineae</taxon>
        <taxon>Stephanosporaceae</taxon>
        <taxon>Cristinia</taxon>
    </lineage>
</organism>
<dbReference type="GO" id="GO:0016020">
    <property type="term" value="C:membrane"/>
    <property type="evidence" value="ECO:0007669"/>
    <property type="project" value="TreeGrafter"/>
</dbReference>
<evidence type="ECO:0000256" key="1">
    <source>
        <dbReference type="SAM" id="MobiDB-lite"/>
    </source>
</evidence>